<evidence type="ECO:0000256" key="1">
    <source>
        <dbReference type="ARBA" id="ARBA00001971"/>
    </source>
</evidence>
<keyword evidence="5 9" id="KW-0560">Oxidoreductase</keyword>
<keyword evidence="10" id="KW-1133">Transmembrane helix</keyword>
<evidence type="ECO:0000313" key="12">
    <source>
        <dbReference type="Proteomes" id="UP000008383"/>
    </source>
</evidence>
<comment type="similarity">
    <text evidence="2 9">Belongs to the cytochrome P450 family.</text>
</comment>
<dbReference type="InterPro" id="IPR017972">
    <property type="entry name" value="Cyt_P450_CS"/>
</dbReference>
<accession>D4DEM1</accession>
<name>D4DEM1_TRIVH</name>
<dbReference type="RefSeq" id="XP_003020314.1">
    <property type="nucleotide sequence ID" value="XM_003020268.1"/>
</dbReference>
<evidence type="ECO:0000256" key="6">
    <source>
        <dbReference type="ARBA" id="ARBA00023004"/>
    </source>
</evidence>
<dbReference type="GO" id="GO:0020037">
    <property type="term" value="F:heme binding"/>
    <property type="evidence" value="ECO:0007669"/>
    <property type="project" value="InterPro"/>
</dbReference>
<dbReference type="KEGG" id="tve:TRV_05590"/>
<dbReference type="GO" id="GO:0005506">
    <property type="term" value="F:iron ion binding"/>
    <property type="evidence" value="ECO:0007669"/>
    <property type="project" value="InterPro"/>
</dbReference>
<keyword evidence="7 9" id="KW-0503">Monooxygenase</keyword>
<feature type="transmembrane region" description="Helical" evidence="10">
    <location>
        <begin position="12"/>
        <end position="33"/>
    </location>
</feature>
<dbReference type="PANTHER" id="PTHR46206:SF2">
    <property type="entry name" value="CYTOCHROME P450 MONOOXYGENASE AUSG-RELATED"/>
    <property type="match status" value="1"/>
</dbReference>
<dbReference type="HOGENOM" id="CLU_022195_0_3_1"/>
<dbReference type="CDD" id="cd11041">
    <property type="entry name" value="CYP503A1-like"/>
    <property type="match status" value="1"/>
</dbReference>
<keyword evidence="10" id="KW-0472">Membrane</keyword>
<dbReference type="GeneID" id="9584053"/>
<organism evidence="11 12">
    <name type="scientific">Trichophyton verrucosum (strain HKI 0517)</name>
    <dbReference type="NCBI Taxonomy" id="663202"/>
    <lineage>
        <taxon>Eukaryota</taxon>
        <taxon>Fungi</taxon>
        <taxon>Dikarya</taxon>
        <taxon>Ascomycota</taxon>
        <taxon>Pezizomycotina</taxon>
        <taxon>Eurotiomycetes</taxon>
        <taxon>Eurotiomycetidae</taxon>
        <taxon>Onygenales</taxon>
        <taxon>Arthrodermataceae</taxon>
        <taxon>Trichophyton</taxon>
    </lineage>
</organism>
<reference evidence="12" key="1">
    <citation type="journal article" date="2011" name="Genome Biol.">
        <title>Comparative and functional genomics provide insights into the pathogenicity of dermatophytic fungi.</title>
        <authorList>
            <person name="Burmester A."/>
            <person name="Shelest E."/>
            <person name="Gloeckner G."/>
            <person name="Heddergott C."/>
            <person name="Schindler S."/>
            <person name="Staib P."/>
            <person name="Heidel A."/>
            <person name="Felder M."/>
            <person name="Petzold A."/>
            <person name="Szafranski K."/>
            <person name="Feuermann M."/>
            <person name="Pedruzzi I."/>
            <person name="Priebe S."/>
            <person name="Groth M."/>
            <person name="Winkler R."/>
            <person name="Li W."/>
            <person name="Kniemeyer O."/>
            <person name="Schroeckh V."/>
            <person name="Hertweck C."/>
            <person name="Hube B."/>
            <person name="White T.C."/>
            <person name="Platzer M."/>
            <person name="Guthke R."/>
            <person name="Heitman J."/>
            <person name="Woestemeyer J."/>
            <person name="Zipfel P.F."/>
            <person name="Monod M."/>
            <person name="Brakhage A.A."/>
        </authorList>
    </citation>
    <scope>NUCLEOTIDE SEQUENCE [LARGE SCALE GENOMIC DNA]</scope>
    <source>
        <strain evidence="12">HKI 0517</strain>
    </source>
</reference>
<gene>
    <name evidence="11" type="ORF">TRV_05590</name>
</gene>
<dbReference type="PRINTS" id="PR00465">
    <property type="entry name" value="EP450IV"/>
</dbReference>
<dbReference type="Gene3D" id="1.10.630.10">
    <property type="entry name" value="Cytochrome P450"/>
    <property type="match status" value="1"/>
</dbReference>
<proteinExistence type="inferred from homology"/>
<keyword evidence="4 8" id="KW-0479">Metal-binding</keyword>
<protein>
    <submittedName>
        <fullName evidence="11">Cytochrome P450 monooxygenase, putative</fullName>
    </submittedName>
</protein>
<dbReference type="InterPro" id="IPR002403">
    <property type="entry name" value="Cyt_P450_E_grp-IV"/>
</dbReference>
<evidence type="ECO:0000256" key="10">
    <source>
        <dbReference type="SAM" id="Phobius"/>
    </source>
</evidence>
<dbReference type="Proteomes" id="UP000008383">
    <property type="component" value="Unassembled WGS sequence"/>
</dbReference>
<dbReference type="GO" id="GO:0004497">
    <property type="term" value="F:monooxygenase activity"/>
    <property type="evidence" value="ECO:0007669"/>
    <property type="project" value="UniProtKB-KW"/>
</dbReference>
<dbReference type="GO" id="GO:0016705">
    <property type="term" value="F:oxidoreductase activity, acting on paired donors, with incorporation or reduction of molecular oxygen"/>
    <property type="evidence" value="ECO:0007669"/>
    <property type="project" value="InterPro"/>
</dbReference>
<keyword evidence="12" id="KW-1185">Reference proteome</keyword>
<comment type="caution">
    <text evidence="11">The sequence shown here is derived from an EMBL/GenBank/DDBJ whole genome shotgun (WGS) entry which is preliminary data.</text>
</comment>
<dbReference type="OrthoDB" id="1844152at2759"/>
<dbReference type="PROSITE" id="PS00086">
    <property type="entry name" value="CYTOCHROME_P450"/>
    <property type="match status" value="1"/>
</dbReference>
<dbReference type="EMBL" id="ACYE01000301">
    <property type="protein sequence ID" value="EFE39696.1"/>
    <property type="molecule type" value="Genomic_DNA"/>
</dbReference>
<feature type="binding site" description="axial binding residue" evidence="8">
    <location>
        <position position="399"/>
    </location>
    <ligand>
        <name>heme</name>
        <dbReference type="ChEBI" id="CHEBI:30413"/>
    </ligand>
    <ligandPart>
        <name>Fe</name>
        <dbReference type="ChEBI" id="CHEBI:18248"/>
    </ligandPart>
</feature>
<evidence type="ECO:0000313" key="11">
    <source>
        <dbReference type="EMBL" id="EFE39696.1"/>
    </source>
</evidence>
<dbReference type="SUPFAM" id="SSF48264">
    <property type="entry name" value="Cytochrome P450"/>
    <property type="match status" value="1"/>
</dbReference>
<keyword evidence="10" id="KW-0812">Transmembrane</keyword>
<dbReference type="Pfam" id="PF00067">
    <property type="entry name" value="p450"/>
    <property type="match status" value="1"/>
</dbReference>
<keyword evidence="6 8" id="KW-0408">Iron</keyword>
<comment type="cofactor">
    <cofactor evidence="1 8">
        <name>heme</name>
        <dbReference type="ChEBI" id="CHEBI:30413"/>
    </cofactor>
</comment>
<dbReference type="InterPro" id="IPR036396">
    <property type="entry name" value="Cyt_P450_sf"/>
</dbReference>
<evidence type="ECO:0000256" key="2">
    <source>
        <dbReference type="ARBA" id="ARBA00010617"/>
    </source>
</evidence>
<dbReference type="InterPro" id="IPR001128">
    <property type="entry name" value="Cyt_P450"/>
</dbReference>
<evidence type="ECO:0000256" key="7">
    <source>
        <dbReference type="ARBA" id="ARBA00023033"/>
    </source>
</evidence>
<dbReference type="AlphaFoldDB" id="D4DEM1"/>
<keyword evidence="3 8" id="KW-0349">Heme</keyword>
<evidence type="ECO:0000256" key="9">
    <source>
        <dbReference type="RuleBase" id="RU000461"/>
    </source>
</evidence>
<evidence type="ECO:0000256" key="3">
    <source>
        <dbReference type="ARBA" id="ARBA00022617"/>
    </source>
</evidence>
<evidence type="ECO:0000256" key="5">
    <source>
        <dbReference type="ARBA" id="ARBA00023002"/>
    </source>
</evidence>
<sequence>MLEALIQSGSAYRVDLALSFVVLLVASYIARLVSHRQRYAKFPLHIDKSNPKQMLLSGFAKYKNAFHINTAIGKDIILSADYANELKSDPHLDFAKAILPTLLTHLSTFHHIEEAGKNQVLTETIRSKLSRLPEWHEIPIKETIVKIVARMSSRVFLGEELCRNEEWLRITAEYTINLFIAVNELMTWPTYVRPIVQWFLPPCQRLRQQVADARRLIQPVIDARHAENDELRRQGKPLKQHEDAIAWLDEKSGGRSFDAAIAQLSLSFVSIHTTTDLRTQALYDICANPRELDTTALYQMKLLDSVIKESQRIKPAGLLSMKRYVKESITLSDGLVVPKGTSISISSHVHWDESVYPEPNKFDGYRFLKMKGDREKDRMANLVATSPEHLGFGHGVHACPGRFFAADEIKILLCHILLKYDFRLTEKSNTTPYMMPGGAYMANSTQIEIRRRKEEIAL</sequence>
<evidence type="ECO:0000256" key="4">
    <source>
        <dbReference type="ARBA" id="ARBA00022723"/>
    </source>
</evidence>
<evidence type="ECO:0000256" key="8">
    <source>
        <dbReference type="PIRSR" id="PIRSR602403-1"/>
    </source>
</evidence>
<dbReference type="PANTHER" id="PTHR46206">
    <property type="entry name" value="CYTOCHROME P450"/>
    <property type="match status" value="1"/>
</dbReference>